<feature type="region of interest" description="Disordered" evidence="1">
    <location>
        <begin position="53"/>
        <end position="178"/>
    </location>
</feature>
<feature type="compositionally biased region" description="Basic and acidic residues" evidence="1">
    <location>
        <begin position="159"/>
        <end position="170"/>
    </location>
</feature>
<evidence type="ECO:0000259" key="2">
    <source>
        <dbReference type="Pfam" id="PF13511"/>
    </source>
</evidence>
<feature type="compositionally biased region" description="Basic and acidic residues" evidence="1">
    <location>
        <begin position="111"/>
        <end position="120"/>
    </location>
</feature>
<accession>A0ABU9BDS3</accession>
<comment type="caution">
    <text evidence="3">The sequence shown here is derived from an EMBL/GenBank/DDBJ whole genome shotgun (WGS) entry which is preliminary data.</text>
</comment>
<evidence type="ECO:0000313" key="3">
    <source>
        <dbReference type="EMBL" id="MEK8027904.1"/>
    </source>
</evidence>
<feature type="domain" description="DUF4124" evidence="2">
    <location>
        <begin position="31"/>
        <end position="83"/>
    </location>
</feature>
<protein>
    <submittedName>
        <fullName evidence="3">DUF4124 domain-containing protein</fullName>
    </submittedName>
</protein>
<evidence type="ECO:0000313" key="4">
    <source>
        <dbReference type="Proteomes" id="UP001368500"/>
    </source>
</evidence>
<dbReference type="Proteomes" id="UP001368500">
    <property type="component" value="Unassembled WGS sequence"/>
</dbReference>
<proteinExistence type="predicted"/>
<feature type="compositionally biased region" description="Polar residues" evidence="1">
    <location>
        <begin position="135"/>
        <end position="144"/>
    </location>
</feature>
<feature type="compositionally biased region" description="Low complexity" evidence="1">
    <location>
        <begin position="75"/>
        <end position="110"/>
    </location>
</feature>
<keyword evidence="4" id="KW-1185">Reference proteome</keyword>
<evidence type="ECO:0000256" key="1">
    <source>
        <dbReference type="SAM" id="MobiDB-lite"/>
    </source>
</evidence>
<gene>
    <name evidence="3" type="ORF">AACH11_18240</name>
</gene>
<organism evidence="3 4">
    <name type="scientific">Pseudaquabacterium rugosum</name>
    <dbReference type="NCBI Taxonomy" id="2984194"/>
    <lineage>
        <taxon>Bacteria</taxon>
        <taxon>Pseudomonadati</taxon>
        <taxon>Pseudomonadota</taxon>
        <taxon>Betaproteobacteria</taxon>
        <taxon>Burkholderiales</taxon>
        <taxon>Sphaerotilaceae</taxon>
        <taxon>Pseudaquabacterium</taxon>
    </lineage>
</organism>
<sequence length="178" mass="18449">MVPAAFSPAVTLLPAGRLPSRPMLAAALVGLLALGAAMPVAAQYQWRDAKGQLHVSDLPPPREVPEKSIVRRPARTPATAAPAGGAAPSAAASAASAPAPGRGASRPAAAEAREQAEQARRQAQRADNCQRARQWLSTLDSGQRLSRPDARGENVPLDDATRRAEAERARSAIASECG</sequence>
<dbReference type="Pfam" id="PF13511">
    <property type="entry name" value="DUF4124"/>
    <property type="match status" value="1"/>
</dbReference>
<reference evidence="3 4" key="1">
    <citation type="submission" date="2024-04" db="EMBL/GenBank/DDBJ databases">
        <title>Novel species of the genus Ideonella isolated from streams.</title>
        <authorList>
            <person name="Lu H."/>
        </authorList>
    </citation>
    <scope>NUCLEOTIDE SEQUENCE [LARGE SCALE GENOMIC DNA]</scope>
    <source>
        <strain evidence="3 4">BYS139W</strain>
    </source>
</reference>
<dbReference type="RefSeq" id="WP_341375684.1">
    <property type="nucleotide sequence ID" value="NZ_JBBUTF010000017.1"/>
</dbReference>
<dbReference type="EMBL" id="JBBUTF010000017">
    <property type="protein sequence ID" value="MEK8027904.1"/>
    <property type="molecule type" value="Genomic_DNA"/>
</dbReference>
<dbReference type="InterPro" id="IPR025392">
    <property type="entry name" value="DUF4124"/>
</dbReference>
<name>A0ABU9BDS3_9BURK</name>